<dbReference type="InterPro" id="IPR012128">
    <property type="entry name" value="Phycobilisome_asu/bsu"/>
</dbReference>
<evidence type="ECO:0000313" key="5">
    <source>
        <dbReference type="Proteomes" id="UP000500857"/>
    </source>
</evidence>
<protein>
    <submittedName>
        <fullName evidence="4">Phycobilisome protein</fullName>
    </submittedName>
</protein>
<accession>A0A6H1TZ49</accession>
<dbReference type="AlphaFoldDB" id="A0A6H1TZ49"/>
<sequence>MHPEMKALIEKAQEQYLKSDDLLRFRRHVASLAQRLQAYKVLRDREEEIFQPIADTLVETFPNESQETLERSLKYWLSAMRHCAAAMLASDSDYLNARLQWLTGLMGARDTQEIDRKIDALLRDRVAATLSQKQLAVFEPYLKKACQHLSKVGADDRT</sequence>
<dbReference type="KEGG" id="oxy:HCG48_14755"/>
<dbReference type="RefSeq" id="WP_168569837.1">
    <property type="nucleotide sequence ID" value="NZ_CP051167.1"/>
</dbReference>
<name>A0A6H1TZ49_9CYAN</name>
<keyword evidence="5" id="KW-1185">Reference proteome</keyword>
<evidence type="ECO:0000256" key="3">
    <source>
        <dbReference type="ARBA" id="ARBA00023307"/>
    </source>
</evidence>
<dbReference type="GO" id="GO:0015979">
    <property type="term" value="P:photosynthesis"/>
    <property type="evidence" value="ECO:0007669"/>
    <property type="project" value="InterPro"/>
</dbReference>
<dbReference type="Gene3D" id="1.10.490.20">
    <property type="entry name" value="Phycocyanins"/>
    <property type="match status" value="1"/>
</dbReference>
<evidence type="ECO:0000256" key="1">
    <source>
        <dbReference type="ARBA" id="ARBA00008182"/>
    </source>
</evidence>
<dbReference type="InterPro" id="IPR038719">
    <property type="entry name" value="Phycobilisome_asu/bsu_sf"/>
</dbReference>
<dbReference type="InterPro" id="IPR009050">
    <property type="entry name" value="Globin-like_sf"/>
</dbReference>
<organism evidence="4 5">
    <name type="scientific">Oxynema aestuarii AP17</name>
    <dbReference type="NCBI Taxonomy" id="2064643"/>
    <lineage>
        <taxon>Bacteria</taxon>
        <taxon>Bacillati</taxon>
        <taxon>Cyanobacteriota</taxon>
        <taxon>Cyanophyceae</taxon>
        <taxon>Oscillatoriophycideae</taxon>
        <taxon>Oscillatoriales</taxon>
        <taxon>Oscillatoriaceae</taxon>
        <taxon>Oxynema</taxon>
        <taxon>Oxynema aestuarii</taxon>
    </lineage>
</organism>
<proteinExistence type="inferred from homology"/>
<reference evidence="4 5" key="1">
    <citation type="submission" date="2020-04" db="EMBL/GenBank/DDBJ databases">
        <authorList>
            <person name="Basu S."/>
            <person name="Maruthanayagam V."/>
            <person name="Chakraborty S."/>
            <person name="Pramanik A."/>
            <person name="Mukherjee J."/>
            <person name="Brink B."/>
        </authorList>
    </citation>
    <scope>NUCLEOTIDE SEQUENCE [LARGE SCALE GENOMIC DNA]</scope>
    <source>
        <strain evidence="4 5">AP17</strain>
    </source>
</reference>
<dbReference type="Proteomes" id="UP000500857">
    <property type="component" value="Chromosome"/>
</dbReference>
<dbReference type="Pfam" id="PF00502">
    <property type="entry name" value="Phycobilisome"/>
    <property type="match status" value="1"/>
</dbReference>
<dbReference type="SUPFAM" id="SSF46458">
    <property type="entry name" value="Globin-like"/>
    <property type="match status" value="1"/>
</dbReference>
<keyword evidence="3" id="KW-0089">Bile pigment</keyword>
<gene>
    <name evidence="4" type="ORF">HCG48_14755</name>
</gene>
<dbReference type="GO" id="GO:0030089">
    <property type="term" value="C:phycobilisome"/>
    <property type="evidence" value="ECO:0007669"/>
    <property type="project" value="InterPro"/>
</dbReference>
<keyword evidence="2" id="KW-0157">Chromophore</keyword>
<dbReference type="EMBL" id="CP051167">
    <property type="protein sequence ID" value="QIZ71685.1"/>
    <property type="molecule type" value="Genomic_DNA"/>
</dbReference>
<evidence type="ECO:0000256" key="2">
    <source>
        <dbReference type="ARBA" id="ARBA00022991"/>
    </source>
</evidence>
<evidence type="ECO:0000313" key="4">
    <source>
        <dbReference type="EMBL" id="QIZ71685.1"/>
    </source>
</evidence>
<comment type="similarity">
    <text evidence="1">Belongs to the phycobiliprotein family.</text>
</comment>